<name>A0A4S2MRD9_9PEZI</name>
<dbReference type="EMBL" id="ML220153">
    <property type="protein sequence ID" value="TGZ77417.1"/>
    <property type="molecule type" value="Genomic_DNA"/>
</dbReference>
<dbReference type="InParanoid" id="A0A4S2MRD9"/>
<accession>A0A4S2MRD9</accession>
<dbReference type="AlphaFoldDB" id="A0A4S2MRD9"/>
<evidence type="ECO:0000313" key="2">
    <source>
        <dbReference type="Proteomes" id="UP000298138"/>
    </source>
</evidence>
<dbReference type="Proteomes" id="UP000298138">
    <property type="component" value="Unassembled WGS sequence"/>
</dbReference>
<sequence>MPLVRPKDIALPRQEGENEQAWVMSKPEDDISQTSNTYIFNSLAHFAPAGLEHPFRIDIEEIHAITTPGDIPLATDDPMNDLPPPFPMRPPSAVQNVAPEAVTTLAMSVPSNSGSSEQTQPTLSESDLRTIVLSSQGSRSSQWIFLPTWDPEYFFIVNASTSQFLFQNGGSMCVANLQQYRKKLVEWRSKSFTPPTYEELCEVVEHKGIDDLIEDEWKKWMWKAEKWDRGPKTNEYRLIHSVTHMALEPVALSKPGSETQSDSETGFIGINTPYRIVKTLPLQTNLVSPAPTNDQIWNVVATAVGTDIHYSISTWLSDISLVFEKVRIIAVPTSKSQTVQFFKILHLPTLSLLALDMASSRIVLASPAKYASEDEEDILRRIYNMSDVDDPIWRMAMWRMDEVKWGP</sequence>
<keyword evidence="2" id="KW-1185">Reference proteome</keyword>
<evidence type="ECO:0000313" key="1">
    <source>
        <dbReference type="EMBL" id="TGZ77417.1"/>
    </source>
</evidence>
<proteinExistence type="predicted"/>
<protein>
    <submittedName>
        <fullName evidence="1">Uncharacterized protein</fullName>
    </submittedName>
</protein>
<reference evidence="1 2" key="1">
    <citation type="submission" date="2019-04" db="EMBL/GenBank/DDBJ databases">
        <title>Comparative genomics and transcriptomics to analyze fruiting body development in filamentous ascomycetes.</title>
        <authorList>
            <consortium name="DOE Joint Genome Institute"/>
            <person name="Lutkenhaus R."/>
            <person name="Traeger S."/>
            <person name="Breuer J."/>
            <person name="Kuo A."/>
            <person name="Lipzen A."/>
            <person name="Pangilinan J."/>
            <person name="Dilworth D."/>
            <person name="Sandor L."/>
            <person name="Poggeler S."/>
            <person name="Barry K."/>
            <person name="Grigoriev I.V."/>
            <person name="Nowrousian M."/>
        </authorList>
    </citation>
    <scope>NUCLEOTIDE SEQUENCE [LARGE SCALE GENOMIC DNA]</scope>
    <source>
        <strain evidence="1 2">CBS 389.68</strain>
    </source>
</reference>
<gene>
    <name evidence="1" type="ORF">EX30DRAFT_374626</name>
</gene>
<organism evidence="1 2">
    <name type="scientific">Ascodesmis nigricans</name>
    <dbReference type="NCBI Taxonomy" id="341454"/>
    <lineage>
        <taxon>Eukaryota</taxon>
        <taxon>Fungi</taxon>
        <taxon>Dikarya</taxon>
        <taxon>Ascomycota</taxon>
        <taxon>Pezizomycotina</taxon>
        <taxon>Pezizomycetes</taxon>
        <taxon>Pezizales</taxon>
        <taxon>Ascodesmidaceae</taxon>
        <taxon>Ascodesmis</taxon>
    </lineage>
</organism>